<evidence type="ECO:0000313" key="3">
    <source>
        <dbReference type="Proteomes" id="UP000770661"/>
    </source>
</evidence>
<accession>A0A8J4YDF3</accession>
<feature type="compositionally biased region" description="Basic and acidic residues" evidence="1">
    <location>
        <begin position="24"/>
        <end position="39"/>
    </location>
</feature>
<protein>
    <submittedName>
        <fullName evidence="2">Uncharacterized protein</fullName>
    </submittedName>
</protein>
<gene>
    <name evidence="2" type="ORF">GWK47_046006</name>
</gene>
<feature type="compositionally biased region" description="Acidic residues" evidence="1">
    <location>
        <begin position="43"/>
        <end position="53"/>
    </location>
</feature>
<name>A0A8J4YDF3_CHIOP</name>
<dbReference type="EMBL" id="JACEEZ010010712">
    <property type="protein sequence ID" value="KAG0721671.1"/>
    <property type="molecule type" value="Genomic_DNA"/>
</dbReference>
<reference evidence="2" key="1">
    <citation type="submission" date="2020-07" db="EMBL/GenBank/DDBJ databases">
        <title>The High-quality genome of the commercially important snow crab, Chionoecetes opilio.</title>
        <authorList>
            <person name="Jeong J.-H."/>
            <person name="Ryu S."/>
        </authorList>
    </citation>
    <scope>NUCLEOTIDE SEQUENCE</scope>
    <source>
        <strain evidence="2">MADBK_172401_WGS</strain>
        <tissue evidence="2">Digestive gland</tissue>
    </source>
</reference>
<dbReference type="Proteomes" id="UP000770661">
    <property type="component" value="Unassembled WGS sequence"/>
</dbReference>
<organism evidence="2 3">
    <name type="scientific">Chionoecetes opilio</name>
    <name type="common">Atlantic snow crab</name>
    <name type="synonym">Cancer opilio</name>
    <dbReference type="NCBI Taxonomy" id="41210"/>
    <lineage>
        <taxon>Eukaryota</taxon>
        <taxon>Metazoa</taxon>
        <taxon>Ecdysozoa</taxon>
        <taxon>Arthropoda</taxon>
        <taxon>Crustacea</taxon>
        <taxon>Multicrustacea</taxon>
        <taxon>Malacostraca</taxon>
        <taxon>Eumalacostraca</taxon>
        <taxon>Eucarida</taxon>
        <taxon>Decapoda</taxon>
        <taxon>Pleocyemata</taxon>
        <taxon>Brachyura</taxon>
        <taxon>Eubrachyura</taxon>
        <taxon>Majoidea</taxon>
        <taxon>Majidae</taxon>
        <taxon>Chionoecetes</taxon>
    </lineage>
</organism>
<sequence length="115" mass="12387">MLPARGGEAGFGAPLLVVPPKHSTPKEADPSPQRERELASADDTYDVDDDESEPPLVIDMSVRGEDQQEAAQGKDWTTMVNGRAARPKFKLGSLVDQPSASTYLAITAPRTITRP</sequence>
<evidence type="ECO:0000256" key="1">
    <source>
        <dbReference type="SAM" id="MobiDB-lite"/>
    </source>
</evidence>
<dbReference type="AlphaFoldDB" id="A0A8J4YDF3"/>
<proteinExistence type="predicted"/>
<keyword evidence="3" id="KW-1185">Reference proteome</keyword>
<evidence type="ECO:0000313" key="2">
    <source>
        <dbReference type="EMBL" id="KAG0721671.1"/>
    </source>
</evidence>
<feature type="region of interest" description="Disordered" evidence="1">
    <location>
        <begin position="1"/>
        <end position="74"/>
    </location>
</feature>
<comment type="caution">
    <text evidence="2">The sequence shown here is derived from an EMBL/GenBank/DDBJ whole genome shotgun (WGS) entry which is preliminary data.</text>
</comment>